<evidence type="ECO:0000259" key="2">
    <source>
        <dbReference type="Pfam" id="PF13490"/>
    </source>
</evidence>
<keyword evidence="1" id="KW-0812">Transmembrane</keyword>
<accession>A0ABR7INX7</accession>
<comment type="caution">
    <text evidence="3">The sequence shown here is derived from an EMBL/GenBank/DDBJ whole genome shotgun (WGS) entry which is preliminary data.</text>
</comment>
<keyword evidence="1" id="KW-1133">Transmembrane helix</keyword>
<feature type="transmembrane region" description="Helical" evidence="1">
    <location>
        <begin position="149"/>
        <end position="166"/>
    </location>
</feature>
<organism evidence="3 4">
    <name type="scientific">Clostridium facile</name>
    <dbReference type="NCBI Taxonomy" id="2763035"/>
    <lineage>
        <taxon>Bacteria</taxon>
        <taxon>Bacillati</taxon>
        <taxon>Bacillota</taxon>
        <taxon>Clostridia</taxon>
        <taxon>Eubacteriales</taxon>
        <taxon>Clostridiaceae</taxon>
        <taxon>Clostridium</taxon>
    </lineage>
</organism>
<dbReference type="InterPro" id="IPR027383">
    <property type="entry name" value="Znf_put"/>
</dbReference>
<reference evidence="3 4" key="1">
    <citation type="submission" date="2020-08" db="EMBL/GenBank/DDBJ databases">
        <title>Genome public.</title>
        <authorList>
            <person name="Liu C."/>
            <person name="Sun Q."/>
        </authorList>
    </citation>
    <scope>NUCLEOTIDE SEQUENCE [LARGE SCALE GENOMIC DNA]</scope>
    <source>
        <strain evidence="3 4">NSJ-27</strain>
    </source>
</reference>
<sequence length="178" mass="20542">MKQINCNMIQDLLPLYQEGLVSGQTKKEIDEHLQRCPQCRAVQEKNQQELFHQTDLLSNTNSKEKSALVLLKKIQKSQNSTWYFTVILSMLVADYLSLLYQGWIGFVPCLILIPFLLTLLFHRYKAILIFGALEFLMVSMVQTHLILGLIGLPFFFFCTGSGIMLAKQIQLWRKKGLE</sequence>
<protein>
    <submittedName>
        <fullName evidence="3">Zf-HC2 domain-containing protein</fullName>
    </submittedName>
</protein>
<dbReference type="Proteomes" id="UP000649151">
    <property type="component" value="Unassembled WGS sequence"/>
</dbReference>
<dbReference type="EMBL" id="JACOQK010000001">
    <property type="protein sequence ID" value="MBC5786582.1"/>
    <property type="molecule type" value="Genomic_DNA"/>
</dbReference>
<name>A0ABR7INX7_9CLOT</name>
<proteinExistence type="predicted"/>
<evidence type="ECO:0000313" key="4">
    <source>
        <dbReference type="Proteomes" id="UP000649151"/>
    </source>
</evidence>
<evidence type="ECO:0000313" key="3">
    <source>
        <dbReference type="EMBL" id="MBC5786582.1"/>
    </source>
</evidence>
<feature type="transmembrane region" description="Helical" evidence="1">
    <location>
        <begin position="103"/>
        <end position="121"/>
    </location>
</feature>
<gene>
    <name evidence="3" type="ORF">H8Z77_00885</name>
</gene>
<keyword evidence="4" id="KW-1185">Reference proteome</keyword>
<keyword evidence="1" id="KW-0472">Membrane</keyword>
<feature type="domain" description="Putative zinc-finger" evidence="2">
    <location>
        <begin position="6"/>
        <end position="40"/>
    </location>
</feature>
<evidence type="ECO:0000256" key="1">
    <source>
        <dbReference type="SAM" id="Phobius"/>
    </source>
</evidence>
<dbReference type="Pfam" id="PF13490">
    <property type="entry name" value="zf-HC2"/>
    <property type="match status" value="1"/>
</dbReference>
<feature type="transmembrane region" description="Helical" evidence="1">
    <location>
        <begin position="80"/>
        <end position="97"/>
    </location>
</feature>
<dbReference type="RefSeq" id="WP_186995868.1">
    <property type="nucleotide sequence ID" value="NZ_JACOQK010000001.1"/>
</dbReference>